<organism evidence="1 2">
    <name type="scientific">Leyella stercorea DSM 18206</name>
    <dbReference type="NCBI Taxonomy" id="1002367"/>
    <lineage>
        <taxon>Bacteria</taxon>
        <taxon>Pseudomonadati</taxon>
        <taxon>Bacteroidota</taxon>
        <taxon>Bacteroidia</taxon>
        <taxon>Bacteroidales</taxon>
        <taxon>Prevotellaceae</taxon>
        <taxon>Leyella</taxon>
    </lineage>
</organism>
<proteinExistence type="predicted"/>
<evidence type="ECO:0000313" key="2">
    <source>
        <dbReference type="Proteomes" id="UP000004407"/>
    </source>
</evidence>
<dbReference type="Proteomes" id="UP000004407">
    <property type="component" value="Unassembled WGS sequence"/>
</dbReference>
<evidence type="ECO:0000313" key="1">
    <source>
        <dbReference type="EMBL" id="EHJ41956.1"/>
    </source>
</evidence>
<protein>
    <submittedName>
        <fullName evidence="1">Uncharacterized protein</fullName>
    </submittedName>
</protein>
<dbReference type="HOGENOM" id="CLU_2303434_0_0_10"/>
<gene>
    <name evidence="1" type="ORF">HMPREF0673_00228</name>
</gene>
<name>G6AUD9_9BACT</name>
<sequence length="100" mass="11913">MRGCEKSERKYYVFYHLSFYIFNYRRVWHLAIPTQSCEFPTDFTDLHRWRDAFVLPRMSQICTDVRARCYPTEFAEFTEAGCVCANLNISTSHHLNTLTS</sequence>
<comment type="caution">
    <text evidence="1">The sequence shown here is derived from an EMBL/GenBank/DDBJ whole genome shotgun (WGS) entry which is preliminary data.</text>
</comment>
<accession>G6AUD9</accession>
<reference evidence="1 2" key="1">
    <citation type="submission" date="2011-08" db="EMBL/GenBank/DDBJ databases">
        <authorList>
            <person name="Weinstock G."/>
            <person name="Sodergren E."/>
            <person name="Clifton S."/>
            <person name="Fulton L."/>
            <person name="Fulton B."/>
            <person name="Courtney L."/>
            <person name="Fronick C."/>
            <person name="Harrison M."/>
            <person name="Strong C."/>
            <person name="Farmer C."/>
            <person name="Delahaunty K."/>
            <person name="Markovic C."/>
            <person name="Hall O."/>
            <person name="Minx P."/>
            <person name="Tomlinson C."/>
            <person name="Mitreva M."/>
            <person name="Hou S."/>
            <person name="Chen J."/>
            <person name="Wollam A."/>
            <person name="Pepin K.H."/>
            <person name="Johnson M."/>
            <person name="Bhonagiri V."/>
            <person name="Zhang X."/>
            <person name="Suruliraj S."/>
            <person name="Warren W."/>
            <person name="Chinwalla A."/>
            <person name="Mardis E.R."/>
            <person name="Wilson R.K."/>
        </authorList>
    </citation>
    <scope>NUCLEOTIDE SEQUENCE [LARGE SCALE GENOMIC DNA]</scope>
    <source>
        <strain evidence="1 2">DSM 18206</strain>
    </source>
</reference>
<dbReference type="EMBL" id="AFZZ01000033">
    <property type="protein sequence ID" value="EHJ41956.1"/>
    <property type="molecule type" value="Genomic_DNA"/>
</dbReference>
<dbReference type="AlphaFoldDB" id="G6AUD9"/>